<evidence type="ECO:0000313" key="3">
    <source>
        <dbReference type="Proteomes" id="UP000430508"/>
    </source>
</evidence>
<feature type="domain" description="Transcription regulator PadR N-terminal" evidence="1">
    <location>
        <begin position="12"/>
        <end position="85"/>
    </location>
</feature>
<dbReference type="InterPro" id="IPR036388">
    <property type="entry name" value="WH-like_DNA-bd_sf"/>
</dbReference>
<sequence>MMSMMMSINYAILGILSTQSLTGYDLKKIIQDSSFMYWSGNNNQIYKALVELLNLGFVTNEIQMQESSPAKKIYTITAEGIVELKKWVLSTPEIAEIKKTFLIQLAWSDLLNDEELKNLLLAYEEQIKMQIILEKEKSRRGRFSPARSRRELTMWGMIQENIISSYESELSWLETVRNKLGSDFQQ</sequence>
<dbReference type="Proteomes" id="UP000430508">
    <property type="component" value="Chromosome"/>
</dbReference>
<name>A0A857DJE2_9FIRM</name>
<protein>
    <submittedName>
        <fullName evidence="2">PadR family transcriptional regulator</fullName>
    </submittedName>
</protein>
<dbReference type="InterPro" id="IPR005149">
    <property type="entry name" value="Tscrpt_reg_PadR_N"/>
</dbReference>
<dbReference type="EMBL" id="CP046996">
    <property type="protein sequence ID" value="QHA00612.1"/>
    <property type="molecule type" value="Genomic_DNA"/>
</dbReference>
<evidence type="ECO:0000313" key="2">
    <source>
        <dbReference type="EMBL" id="QHA00612.1"/>
    </source>
</evidence>
<proteinExistence type="predicted"/>
<dbReference type="InterPro" id="IPR036390">
    <property type="entry name" value="WH_DNA-bd_sf"/>
</dbReference>
<dbReference type="PANTHER" id="PTHR43252">
    <property type="entry name" value="TRANSCRIPTIONAL REGULATOR YQJI"/>
    <property type="match status" value="1"/>
</dbReference>
<dbReference type="Gene3D" id="1.10.10.10">
    <property type="entry name" value="Winged helix-like DNA-binding domain superfamily/Winged helix DNA-binding domain"/>
    <property type="match status" value="1"/>
</dbReference>
<dbReference type="AlphaFoldDB" id="A0A857DJE2"/>
<dbReference type="RefSeq" id="WP_019226106.1">
    <property type="nucleotide sequence ID" value="NZ_CP046996.1"/>
</dbReference>
<dbReference type="PANTHER" id="PTHR43252:SF6">
    <property type="entry name" value="NEGATIVE TRANSCRIPTION REGULATOR PADR"/>
    <property type="match status" value="1"/>
</dbReference>
<dbReference type="SUPFAM" id="SSF46785">
    <property type="entry name" value="Winged helix' DNA-binding domain"/>
    <property type="match status" value="1"/>
</dbReference>
<evidence type="ECO:0000259" key="1">
    <source>
        <dbReference type="Pfam" id="PF03551"/>
    </source>
</evidence>
<accession>A0A857DJE2</accession>
<gene>
    <name evidence="2" type="ORF">GQ588_08200</name>
</gene>
<dbReference type="Pfam" id="PF03551">
    <property type="entry name" value="PadR"/>
    <property type="match status" value="1"/>
</dbReference>
<reference evidence="2 3" key="1">
    <citation type="submission" date="2019-12" db="EMBL/GenBank/DDBJ databases">
        <title>Sequence classification of anaerobic respiratory reductive dehalogenases: First we see many, then we see few.</title>
        <authorList>
            <person name="Molenda O."/>
            <person name="Puentes Jacome L.A."/>
            <person name="Cao X."/>
            <person name="Nesbo C.L."/>
            <person name="Tang S."/>
            <person name="Morson N."/>
            <person name="Patron J."/>
            <person name="Lomheim L."/>
            <person name="Wishart D.S."/>
            <person name="Edwards E.A."/>
        </authorList>
    </citation>
    <scope>NUCLEOTIDE SEQUENCE [LARGE SCALE GENOMIC DNA]</scope>
    <source>
        <strain evidence="2 3">12DCA</strain>
    </source>
</reference>
<organism evidence="2 3">
    <name type="scientific">Dehalobacter restrictus</name>
    <dbReference type="NCBI Taxonomy" id="55583"/>
    <lineage>
        <taxon>Bacteria</taxon>
        <taxon>Bacillati</taxon>
        <taxon>Bacillota</taxon>
        <taxon>Clostridia</taxon>
        <taxon>Eubacteriales</taxon>
        <taxon>Desulfitobacteriaceae</taxon>
        <taxon>Dehalobacter</taxon>
    </lineage>
</organism>